<gene>
    <name evidence="7" type="ORF">G3N55_05860</name>
</gene>
<dbReference type="GO" id="GO:0004803">
    <property type="term" value="F:transposase activity"/>
    <property type="evidence" value="ECO:0007669"/>
    <property type="project" value="InterPro"/>
</dbReference>
<dbReference type="InterPro" id="IPR053392">
    <property type="entry name" value="Transposase_IS30-like"/>
</dbReference>
<dbReference type="InterPro" id="IPR036397">
    <property type="entry name" value="RNaseH_sf"/>
</dbReference>
<dbReference type="SUPFAM" id="SSF46689">
    <property type="entry name" value="Homeodomain-like"/>
    <property type="match status" value="1"/>
</dbReference>
<dbReference type="GO" id="GO:0015074">
    <property type="term" value="P:DNA integration"/>
    <property type="evidence" value="ECO:0007669"/>
    <property type="project" value="InterPro"/>
</dbReference>
<dbReference type="Pfam" id="PF00665">
    <property type="entry name" value="rve"/>
    <property type="match status" value="1"/>
</dbReference>
<dbReference type="PROSITE" id="PS01043">
    <property type="entry name" value="TRANSPOSASE_IS30"/>
    <property type="match status" value="1"/>
</dbReference>
<dbReference type="PROSITE" id="PS50994">
    <property type="entry name" value="INTEGRASE"/>
    <property type="match status" value="1"/>
</dbReference>
<evidence type="ECO:0000313" key="8">
    <source>
        <dbReference type="Proteomes" id="UP000469346"/>
    </source>
</evidence>
<dbReference type="InterPro" id="IPR051917">
    <property type="entry name" value="Transposase-Integrase"/>
</dbReference>
<dbReference type="GO" id="GO:0006313">
    <property type="term" value="P:DNA transposition"/>
    <property type="evidence" value="ECO:0007669"/>
    <property type="project" value="InterPro"/>
</dbReference>
<dbReference type="SUPFAM" id="SSF53098">
    <property type="entry name" value="Ribonuclease H-like"/>
    <property type="match status" value="1"/>
</dbReference>
<comment type="function">
    <text evidence="1">Required for the transposition of the insertion element.</text>
</comment>
<dbReference type="NCBIfam" id="NF033563">
    <property type="entry name" value="transpos_IS30"/>
    <property type="match status" value="1"/>
</dbReference>
<evidence type="ECO:0000256" key="4">
    <source>
        <dbReference type="ARBA" id="ARBA00023125"/>
    </source>
</evidence>
<dbReference type="InterPro" id="IPR001584">
    <property type="entry name" value="Integrase_cat-core"/>
</dbReference>
<dbReference type="GO" id="GO:0005829">
    <property type="term" value="C:cytosol"/>
    <property type="evidence" value="ECO:0007669"/>
    <property type="project" value="TreeGrafter"/>
</dbReference>
<keyword evidence="3" id="KW-0815">Transposition</keyword>
<evidence type="ECO:0000313" key="7">
    <source>
        <dbReference type="EMBL" id="NDY42367.1"/>
    </source>
</evidence>
<evidence type="ECO:0000256" key="3">
    <source>
        <dbReference type="ARBA" id="ARBA00022578"/>
    </source>
</evidence>
<dbReference type="AlphaFoldDB" id="A0A6N9TSE0"/>
<dbReference type="Proteomes" id="UP000469346">
    <property type="component" value="Unassembled WGS sequence"/>
</dbReference>
<accession>A0A6N9TSE0</accession>
<dbReference type="PANTHER" id="PTHR10948:SF23">
    <property type="entry name" value="TRANSPOSASE INSI FOR INSERTION SEQUENCE ELEMENT IS30A-RELATED"/>
    <property type="match status" value="1"/>
</dbReference>
<dbReference type="PANTHER" id="PTHR10948">
    <property type="entry name" value="TRANSPOSASE"/>
    <property type="match status" value="1"/>
</dbReference>
<reference evidence="7 8" key="1">
    <citation type="submission" date="2020-02" db="EMBL/GenBank/DDBJ databases">
        <title>Comparative genomics of sulfur disproportionating microorganisms.</title>
        <authorList>
            <person name="Ward L.M."/>
            <person name="Bertran E."/>
            <person name="Johnston D.T."/>
        </authorList>
    </citation>
    <scope>NUCLEOTIDE SEQUENCE [LARGE SCALE GENOMIC DNA]</scope>
    <source>
        <strain evidence="7 8">DSM 100025</strain>
    </source>
</reference>
<evidence type="ECO:0000256" key="1">
    <source>
        <dbReference type="ARBA" id="ARBA00002190"/>
    </source>
</evidence>
<dbReference type="RefSeq" id="WP_163298507.1">
    <property type="nucleotide sequence ID" value="NZ_JAAGRR010000051.1"/>
</dbReference>
<dbReference type="InterPro" id="IPR001598">
    <property type="entry name" value="Transposase_IS30_CS"/>
</dbReference>
<dbReference type="InterPro" id="IPR012337">
    <property type="entry name" value="RNaseH-like_sf"/>
</dbReference>
<evidence type="ECO:0000256" key="5">
    <source>
        <dbReference type="ARBA" id="ARBA00023172"/>
    </source>
</evidence>
<dbReference type="Pfam" id="PF13936">
    <property type="entry name" value="HTH_38"/>
    <property type="match status" value="1"/>
</dbReference>
<dbReference type="EMBL" id="JAAGRR010000051">
    <property type="protein sequence ID" value="NDY42367.1"/>
    <property type="molecule type" value="Genomic_DNA"/>
</dbReference>
<dbReference type="Gene3D" id="1.10.10.60">
    <property type="entry name" value="Homeodomain-like"/>
    <property type="match status" value="1"/>
</dbReference>
<dbReference type="Gene3D" id="3.30.420.10">
    <property type="entry name" value="Ribonuclease H-like superfamily/Ribonuclease H"/>
    <property type="match status" value="1"/>
</dbReference>
<proteinExistence type="inferred from homology"/>
<dbReference type="GO" id="GO:0003677">
    <property type="term" value="F:DNA binding"/>
    <property type="evidence" value="ECO:0007669"/>
    <property type="project" value="UniProtKB-KW"/>
</dbReference>
<dbReference type="InterPro" id="IPR009057">
    <property type="entry name" value="Homeodomain-like_sf"/>
</dbReference>
<organism evidence="7 8">
    <name type="scientific">Dissulfurirhabdus thermomarina</name>
    <dbReference type="NCBI Taxonomy" id="1765737"/>
    <lineage>
        <taxon>Bacteria</taxon>
        <taxon>Deltaproteobacteria</taxon>
        <taxon>Dissulfurirhabdaceae</taxon>
        <taxon>Dissulfurirhabdus</taxon>
    </lineage>
</organism>
<keyword evidence="4" id="KW-0238">DNA-binding</keyword>
<keyword evidence="8" id="KW-1185">Reference proteome</keyword>
<sequence>MRHYRQLTQEERYQISALKQLGYTQGQIAREVGRSPSTISRELRRNQGLDGYQAEAAQRLSDQRRQEARKRHKRIPELIAWIEARLREDWSPEQIAGYARAAGYPLVSHEWIYRHIQRDQEAGGDLYKHLRHQRKRYRKRYGSPERRGRIIDRVGIEERPAVVEERARIGDWEGDTVRGKRQSSLVTLVERKSRQVVIQKVNRATAEQTAAAIIDRLSAVASQVETITFDNGKEFAYHARVAEALDCKVYFARPYHSWERGANENMNGLIRQYFPKGTNFDQVTDEEVAEVERKLNMRPRKCLGYQAPIEVFCDSA</sequence>
<protein>
    <submittedName>
        <fullName evidence="7">IS30 family transposase</fullName>
    </submittedName>
</protein>
<evidence type="ECO:0000256" key="2">
    <source>
        <dbReference type="ARBA" id="ARBA00006363"/>
    </source>
</evidence>
<comment type="similarity">
    <text evidence="2">Belongs to the transposase IS30 family.</text>
</comment>
<dbReference type="InterPro" id="IPR025246">
    <property type="entry name" value="IS30-like_HTH"/>
</dbReference>
<keyword evidence="5" id="KW-0233">DNA recombination</keyword>
<feature type="domain" description="Integrase catalytic" evidence="6">
    <location>
        <begin position="156"/>
        <end position="316"/>
    </location>
</feature>
<comment type="caution">
    <text evidence="7">The sequence shown here is derived from an EMBL/GenBank/DDBJ whole genome shotgun (WGS) entry which is preliminary data.</text>
</comment>
<name>A0A6N9TSE0_DISTH</name>
<evidence type="ECO:0000259" key="6">
    <source>
        <dbReference type="PROSITE" id="PS50994"/>
    </source>
</evidence>